<comment type="similarity">
    <text evidence="5">Belongs to the HepT RNase toxin family.</text>
</comment>
<reference evidence="7" key="2">
    <citation type="submission" date="2014-09" db="EMBL/GenBank/DDBJ databases">
        <authorList>
            <person name="Bishop-Lilly K.A."/>
            <person name="Broomall S.M."/>
            <person name="Chain P.S."/>
            <person name="Chertkov O."/>
            <person name="Coyne S.R."/>
            <person name="Daligault H.E."/>
            <person name="Davenport K.W."/>
            <person name="Erkkila T."/>
            <person name="Frey K.G."/>
            <person name="Gibbons H.S."/>
            <person name="Gu W."/>
            <person name="Jaissle J."/>
            <person name="Johnson S.L."/>
            <person name="Koroleva G.I."/>
            <person name="Ladner J.T."/>
            <person name="Lo C.-C."/>
            <person name="Minogue T.D."/>
            <person name="Munk C."/>
            <person name="Palacios G.F."/>
            <person name="Redden C.L."/>
            <person name="Rosenzweig C.N."/>
            <person name="Scholz M.B."/>
            <person name="Teshima H."/>
            <person name="Xu Y."/>
        </authorList>
    </citation>
    <scope>NUCLEOTIDE SEQUENCE</scope>
    <source>
        <strain evidence="7">Mb9</strain>
    </source>
</reference>
<dbReference type="GO" id="GO:0004540">
    <property type="term" value="F:RNA nuclease activity"/>
    <property type="evidence" value="ECO:0007669"/>
    <property type="project" value="InterPro"/>
</dbReference>
<keyword evidence="1" id="KW-0597">Phosphoprotein</keyword>
<dbReference type="Proteomes" id="UP000062768">
    <property type="component" value="Chromosome I"/>
</dbReference>
<dbReference type="EMBL" id="LN734822">
    <property type="protein sequence ID" value="CEL24993.1"/>
    <property type="molecule type" value="Genomic_DNA"/>
</dbReference>
<dbReference type="STRING" id="2162.BRM9_0986"/>
<evidence type="ECO:0000313" key="9">
    <source>
        <dbReference type="Proteomes" id="UP000062768"/>
    </source>
</evidence>
<keyword evidence="3" id="KW-0540">Nuclease</keyword>
<evidence type="ECO:0000256" key="4">
    <source>
        <dbReference type="ARBA" id="ARBA00022801"/>
    </source>
</evidence>
<evidence type="ECO:0000313" key="6">
    <source>
        <dbReference type="EMBL" id="AIS31802.1"/>
    </source>
</evidence>
<dbReference type="NCBIfam" id="NF047751">
    <property type="entry name" value="HepT_toxin"/>
    <property type="match status" value="1"/>
</dbReference>
<dbReference type="KEGG" id="mfc:BRM9_0986"/>
<dbReference type="Proteomes" id="UP000029661">
    <property type="component" value="Chromosome"/>
</dbReference>
<dbReference type="InterPro" id="IPR008201">
    <property type="entry name" value="HepT-like"/>
</dbReference>
<dbReference type="Pfam" id="PF01934">
    <property type="entry name" value="HepT-like"/>
    <property type="match status" value="1"/>
</dbReference>
<dbReference type="GO" id="GO:0110001">
    <property type="term" value="C:toxin-antitoxin complex"/>
    <property type="evidence" value="ECO:0007669"/>
    <property type="project" value="InterPro"/>
</dbReference>
<dbReference type="AlphaFoldDB" id="A0A089ZCM7"/>
<proteinExistence type="inferred from homology"/>
<dbReference type="SUPFAM" id="SSF81593">
    <property type="entry name" value="Nucleotidyltransferase substrate binding subunit/domain"/>
    <property type="match status" value="1"/>
</dbReference>
<evidence type="ECO:0000256" key="5">
    <source>
        <dbReference type="ARBA" id="ARBA00024207"/>
    </source>
</evidence>
<dbReference type="PATRIC" id="fig|2162.10.peg.1419"/>
<protein>
    <recommendedName>
        <fullName evidence="10">DUF86 domain-containing protein</fullName>
    </recommendedName>
</protein>
<keyword evidence="4" id="KW-0378">Hydrolase</keyword>
<sequence>MKYDADRVAKLSSEIYNALDDLVEISEIPKDDFLQKRHIIAGAKYYFIVAIEASIDLSNHLISQNNFPIPESYADSFKILKDEGVLSPELTLKLMDMARFRNRLVHIYWEVDDEMVYEILNQDINDIRTFLKAYLEFLNK</sequence>
<evidence type="ECO:0000256" key="2">
    <source>
        <dbReference type="ARBA" id="ARBA00022649"/>
    </source>
</evidence>
<keyword evidence="2" id="KW-1277">Toxin-antitoxin system</keyword>
<evidence type="ECO:0008006" key="10">
    <source>
        <dbReference type="Google" id="ProtNLM"/>
    </source>
</evidence>
<evidence type="ECO:0000256" key="1">
    <source>
        <dbReference type="ARBA" id="ARBA00022553"/>
    </source>
</evidence>
<accession>A0A089ZCM7</accession>
<reference evidence="6" key="1">
    <citation type="submission" date="2013-12" db="EMBL/GenBank/DDBJ databases">
        <title>The complete genome sequence of Methanobacterium sp. BRM9.</title>
        <authorList>
            <consortium name="Pastoral Greenhouse Gas Research Consortium"/>
            <person name="Kelly W.J."/>
            <person name="Leahy S.C."/>
            <person name="Perry R."/>
            <person name="Li D."/>
            <person name="Altermann E."/>
            <person name="Lambie S.C."/>
            <person name="Attwood G.T."/>
        </authorList>
    </citation>
    <scope>NUCLEOTIDE SEQUENCE [LARGE SCALE GENOMIC DNA]</scope>
    <source>
        <strain evidence="6">BRM9</strain>
    </source>
</reference>
<dbReference type="PANTHER" id="PTHR33397">
    <property type="entry name" value="UPF0331 PROTEIN YUTE"/>
    <property type="match status" value="1"/>
</dbReference>
<dbReference type="EMBL" id="CP006933">
    <property type="protein sequence ID" value="AIS31802.1"/>
    <property type="molecule type" value="Genomic_DNA"/>
</dbReference>
<evidence type="ECO:0000256" key="3">
    <source>
        <dbReference type="ARBA" id="ARBA00022722"/>
    </source>
</evidence>
<keyword evidence="9" id="KW-1185">Reference proteome</keyword>
<evidence type="ECO:0000313" key="7">
    <source>
        <dbReference type="EMBL" id="CEL24993.1"/>
    </source>
</evidence>
<dbReference type="InterPro" id="IPR037038">
    <property type="entry name" value="HepT-like_sf"/>
</dbReference>
<dbReference type="RefSeq" id="WP_048085026.1">
    <property type="nucleotide sequence ID" value="NZ_CP006933.1"/>
</dbReference>
<dbReference type="GO" id="GO:0016787">
    <property type="term" value="F:hydrolase activity"/>
    <property type="evidence" value="ECO:0007669"/>
    <property type="project" value="UniProtKB-KW"/>
</dbReference>
<name>A0A089ZCM7_METFO</name>
<organism evidence="6 8">
    <name type="scientific">Methanobacterium formicicum</name>
    <dbReference type="NCBI Taxonomy" id="2162"/>
    <lineage>
        <taxon>Archaea</taxon>
        <taxon>Methanobacteriati</taxon>
        <taxon>Methanobacteriota</taxon>
        <taxon>Methanomada group</taxon>
        <taxon>Methanobacteria</taxon>
        <taxon>Methanobacteriales</taxon>
        <taxon>Methanobacteriaceae</taxon>
        <taxon>Methanobacterium</taxon>
    </lineage>
</organism>
<dbReference type="PANTHER" id="PTHR33397:SF5">
    <property type="entry name" value="RNASE YUTE-RELATED"/>
    <property type="match status" value="1"/>
</dbReference>
<dbReference type="Gene3D" id="1.20.120.580">
    <property type="entry name" value="bsu32300-like"/>
    <property type="match status" value="1"/>
</dbReference>
<dbReference type="InterPro" id="IPR052379">
    <property type="entry name" value="Type_VII_TA_RNase"/>
</dbReference>
<dbReference type="GeneID" id="26739601"/>
<dbReference type="OrthoDB" id="67961at2157"/>
<gene>
    <name evidence="6" type="ORF">BRM9_0986</name>
    <name evidence="7" type="ORF">MB9_1356</name>
</gene>
<evidence type="ECO:0000313" key="8">
    <source>
        <dbReference type="Proteomes" id="UP000029661"/>
    </source>
</evidence>